<evidence type="ECO:0000256" key="1">
    <source>
        <dbReference type="HAMAP-Rule" id="MF_00697"/>
    </source>
</evidence>
<feature type="region of interest" description="Disordered" evidence="2">
    <location>
        <begin position="24"/>
        <end position="43"/>
    </location>
</feature>
<evidence type="ECO:0000256" key="2">
    <source>
        <dbReference type="SAM" id="MobiDB-lite"/>
    </source>
</evidence>
<dbReference type="NCBIfam" id="NF003818">
    <property type="entry name" value="PRK05409.1"/>
    <property type="match status" value="1"/>
</dbReference>
<keyword evidence="4" id="KW-1185">Reference proteome</keyword>
<dbReference type="PANTHER" id="PTHR42194:SF1">
    <property type="entry name" value="UPF0276 PROTEIN HI_1600"/>
    <property type="match status" value="1"/>
</dbReference>
<evidence type="ECO:0000313" key="3">
    <source>
        <dbReference type="EMBL" id="SMP11888.1"/>
    </source>
</evidence>
<sequence>MNTLRDGGYLPSGGNSRAILERTLKTTSPERPRPAADVPARAGAGLKSEHIETVLNTSADVGFFEVHAENYMGDGGRPHRQLEAMRDRYPLSLHGVGLSIGGEGTLDKAHLARLAALNKRYAPGLFSEHLAWSTHDTVYYNDLLPVPYDTESLNRVCDHIDEVQDVVGRQMLLENPSTYIAFEQSSMSELDFLKQVVARTGCGLLLDVNNVYVSAINHESCPRDYLNEFPMEAVGEIHLGGHAPDTDDHGRPLLIDAHDREVDDAVWSLYAFAIERAGAVPTLIEWDNDVPSWPVLLEEVEAADRLMQRTLSASYKEAM</sequence>
<comment type="caution">
    <text evidence="3">The sequence shown here is derived from an EMBL/GenBank/DDBJ whole genome shotgun (WGS) entry which is preliminary data.</text>
</comment>
<evidence type="ECO:0000313" key="4">
    <source>
        <dbReference type="Proteomes" id="UP001157914"/>
    </source>
</evidence>
<dbReference type="InterPro" id="IPR007801">
    <property type="entry name" value="MbnB/TglH/ChrH"/>
</dbReference>
<dbReference type="HAMAP" id="MF_00697">
    <property type="entry name" value="UPF0276"/>
    <property type="match status" value="1"/>
</dbReference>
<accession>A0ABY1NLN2</accession>
<dbReference type="PANTHER" id="PTHR42194">
    <property type="entry name" value="UPF0276 PROTEIN HI_1600"/>
    <property type="match status" value="1"/>
</dbReference>
<dbReference type="EMBL" id="FXTT01000001">
    <property type="protein sequence ID" value="SMP11888.1"/>
    <property type="molecule type" value="Genomic_DNA"/>
</dbReference>
<dbReference type="InterPro" id="IPR036237">
    <property type="entry name" value="Xyl_isomerase-like_sf"/>
</dbReference>
<organism evidence="3 4">
    <name type="scientific">Roseibium denhamense</name>
    <dbReference type="NCBI Taxonomy" id="76305"/>
    <lineage>
        <taxon>Bacteria</taxon>
        <taxon>Pseudomonadati</taxon>
        <taxon>Pseudomonadota</taxon>
        <taxon>Alphaproteobacteria</taxon>
        <taxon>Hyphomicrobiales</taxon>
        <taxon>Stappiaceae</taxon>
        <taxon>Roseibium</taxon>
    </lineage>
</organism>
<dbReference type="Gene3D" id="3.20.20.150">
    <property type="entry name" value="Divalent-metal-dependent TIM barrel enzymes"/>
    <property type="match status" value="1"/>
</dbReference>
<gene>
    <name evidence="3" type="ORF">SAMN06265374_1369</name>
</gene>
<protein>
    <recommendedName>
        <fullName evidence="1">UPF0276 protein SAMN06265374_1369</fullName>
    </recommendedName>
</protein>
<dbReference type="RefSeq" id="WP_155192047.1">
    <property type="nucleotide sequence ID" value="NZ_BAAAEA010000001.1"/>
</dbReference>
<proteinExistence type="inferred from homology"/>
<name>A0ABY1NLN2_9HYPH</name>
<comment type="similarity">
    <text evidence="1">Belongs to the UPF0276 family.</text>
</comment>
<feature type="compositionally biased region" description="Basic and acidic residues" evidence="2">
    <location>
        <begin position="24"/>
        <end position="34"/>
    </location>
</feature>
<reference evidence="3 4" key="1">
    <citation type="submission" date="2017-05" db="EMBL/GenBank/DDBJ databases">
        <authorList>
            <person name="Varghese N."/>
            <person name="Submissions S."/>
        </authorList>
    </citation>
    <scope>NUCLEOTIDE SEQUENCE [LARGE SCALE GENOMIC DNA]</scope>
    <source>
        <strain evidence="3 4">DSM 15949</strain>
    </source>
</reference>
<dbReference type="Pfam" id="PF05114">
    <property type="entry name" value="MbnB_TglH_ChrH"/>
    <property type="match status" value="1"/>
</dbReference>
<dbReference type="Proteomes" id="UP001157914">
    <property type="component" value="Unassembled WGS sequence"/>
</dbReference>
<dbReference type="SUPFAM" id="SSF51658">
    <property type="entry name" value="Xylose isomerase-like"/>
    <property type="match status" value="1"/>
</dbReference>